<gene>
    <name evidence="2" type="ORF">FHR23_001778</name>
</gene>
<dbReference type="AlphaFoldDB" id="A0A840YZ26"/>
<accession>A0A840YZ26</accession>
<dbReference type="EMBL" id="JACIJI010000002">
    <property type="protein sequence ID" value="MBB5718855.1"/>
    <property type="molecule type" value="Genomic_DNA"/>
</dbReference>
<evidence type="ECO:0000313" key="2">
    <source>
        <dbReference type="EMBL" id="MBB5718855.1"/>
    </source>
</evidence>
<evidence type="ECO:0000313" key="3">
    <source>
        <dbReference type="Proteomes" id="UP000554342"/>
    </source>
</evidence>
<feature type="chain" id="PRO_5032453751" evidence="1">
    <location>
        <begin position="22"/>
        <end position="278"/>
    </location>
</feature>
<reference evidence="2 3" key="1">
    <citation type="submission" date="2020-08" db="EMBL/GenBank/DDBJ databases">
        <title>Genomic Encyclopedia of Type Strains, Phase IV (KMG-IV): sequencing the most valuable type-strain genomes for metagenomic binning, comparative biology and taxonomic classification.</title>
        <authorList>
            <person name="Goeker M."/>
        </authorList>
    </citation>
    <scope>NUCLEOTIDE SEQUENCE [LARGE SCALE GENOMIC DNA]</scope>
    <source>
        <strain evidence="2 3">DSM 27203</strain>
    </source>
</reference>
<name>A0A840YZ26_9SPHN</name>
<protein>
    <submittedName>
        <fullName evidence="2">Uncharacterized protein</fullName>
    </submittedName>
</protein>
<sequence length="278" mass="29125">MTPYAILLSTALVSAFAPTNAQPAQMVADQSTATSANAFVATAQRTLAAPIIIDGAINSAVRIRGAEAAGLEPGFERFYVTVDVLALIKGQAGLPPQVGYVVDVPLDQNGRTPRLKKLRVLAFARPVSGRPAQLQLIGPHAQQPWSPALDAMIRKIAKEAVAPEAPPQITGVGNAFHVPGTIPGEGETQIFVNTSSGAPISLSVLTRPNTGKHWAVALGDIVDDAAKPPPRDSLLWYRLACGLPRHLPGSSLSGQNPANADAAREDYQFVLDALGPCN</sequence>
<evidence type="ECO:0000256" key="1">
    <source>
        <dbReference type="SAM" id="SignalP"/>
    </source>
</evidence>
<dbReference type="Proteomes" id="UP000554342">
    <property type="component" value="Unassembled WGS sequence"/>
</dbReference>
<comment type="caution">
    <text evidence="2">The sequence shown here is derived from an EMBL/GenBank/DDBJ whole genome shotgun (WGS) entry which is preliminary data.</text>
</comment>
<dbReference type="RefSeq" id="WP_221227433.1">
    <property type="nucleotide sequence ID" value="NZ_BAABIF010000013.1"/>
</dbReference>
<organism evidence="2 3">
    <name type="scientific">Stakelama sediminis</name>
    <dbReference type="NCBI Taxonomy" id="463200"/>
    <lineage>
        <taxon>Bacteria</taxon>
        <taxon>Pseudomonadati</taxon>
        <taxon>Pseudomonadota</taxon>
        <taxon>Alphaproteobacteria</taxon>
        <taxon>Sphingomonadales</taxon>
        <taxon>Sphingomonadaceae</taxon>
        <taxon>Stakelama</taxon>
    </lineage>
</organism>
<keyword evidence="1" id="KW-0732">Signal</keyword>
<proteinExistence type="predicted"/>
<keyword evidence="3" id="KW-1185">Reference proteome</keyword>
<feature type="signal peptide" evidence="1">
    <location>
        <begin position="1"/>
        <end position="21"/>
    </location>
</feature>